<dbReference type="InParanoid" id="A0A1Y5TZI2"/>
<evidence type="ECO:0000256" key="7">
    <source>
        <dbReference type="ARBA" id="ARBA00022723"/>
    </source>
</evidence>
<dbReference type="InterPro" id="IPR008284">
    <property type="entry name" value="MoCF_biosynth_CS"/>
</dbReference>
<comment type="catalytic activity">
    <reaction evidence="10">
        <text>adenylyl-molybdopterin + molybdate = Mo-molybdopterin + AMP + H(+)</text>
        <dbReference type="Rhea" id="RHEA:35047"/>
        <dbReference type="ChEBI" id="CHEBI:15378"/>
        <dbReference type="ChEBI" id="CHEBI:36264"/>
        <dbReference type="ChEBI" id="CHEBI:62727"/>
        <dbReference type="ChEBI" id="CHEBI:71302"/>
        <dbReference type="ChEBI" id="CHEBI:456215"/>
        <dbReference type="EC" id="2.10.1.1"/>
    </reaction>
</comment>
<dbReference type="Gene3D" id="3.90.105.10">
    <property type="entry name" value="Molybdopterin biosynthesis moea protein, domain 2"/>
    <property type="match status" value="1"/>
</dbReference>
<evidence type="ECO:0000256" key="1">
    <source>
        <dbReference type="ARBA" id="ARBA00001946"/>
    </source>
</evidence>
<dbReference type="EMBL" id="FWFR01000003">
    <property type="protein sequence ID" value="SLN74462.1"/>
    <property type="molecule type" value="Genomic_DNA"/>
</dbReference>
<dbReference type="NCBIfam" id="NF045515">
    <property type="entry name" value="Glp_gephyrin"/>
    <property type="match status" value="1"/>
</dbReference>
<accession>A0A1Y5TZI2</accession>
<dbReference type="Pfam" id="PF00994">
    <property type="entry name" value="MoCF_biosynth"/>
    <property type="match status" value="1"/>
</dbReference>
<name>A0A1Y5TZI2_9PROT</name>
<comment type="similarity">
    <text evidence="4 11">Belongs to the MoeA family.</text>
</comment>
<dbReference type="GO" id="GO:0046872">
    <property type="term" value="F:metal ion binding"/>
    <property type="evidence" value="ECO:0007669"/>
    <property type="project" value="UniProtKB-UniRule"/>
</dbReference>
<dbReference type="Pfam" id="PF03453">
    <property type="entry name" value="MoeA_N"/>
    <property type="match status" value="1"/>
</dbReference>
<reference evidence="13 14" key="1">
    <citation type="submission" date="2017-03" db="EMBL/GenBank/DDBJ databases">
        <authorList>
            <person name="Afonso C.L."/>
            <person name="Miller P.J."/>
            <person name="Scott M.A."/>
            <person name="Spackman E."/>
            <person name="Goraichik I."/>
            <person name="Dimitrov K.M."/>
            <person name="Suarez D.L."/>
            <person name="Swayne D.E."/>
        </authorList>
    </citation>
    <scope>NUCLEOTIDE SEQUENCE [LARGE SCALE GENOMIC DNA]</scope>
    <source>
        <strain evidence="13 14">CECT 7691</strain>
    </source>
</reference>
<evidence type="ECO:0000313" key="13">
    <source>
        <dbReference type="EMBL" id="SLN74462.1"/>
    </source>
</evidence>
<dbReference type="GO" id="GO:0005829">
    <property type="term" value="C:cytosol"/>
    <property type="evidence" value="ECO:0007669"/>
    <property type="project" value="TreeGrafter"/>
</dbReference>
<evidence type="ECO:0000313" key="14">
    <source>
        <dbReference type="Proteomes" id="UP000193200"/>
    </source>
</evidence>
<evidence type="ECO:0000256" key="2">
    <source>
        <dbReference type="ARBA" id="ARBA00002901"/>
    </source>
</evidence>
<comment type="pathway">
    <text evidence="3 11">Cofactor biosynthesis; molybdopterin biosynthesis.</text>
</comment>
<dbReference type="PROSITE" id="PS01079">
    <property type="entry name" value="MOCF_BIOSYNTHESIS_2"/>
    <property type="match status" value="1"/>
</dbReference>
<feature type="domain" description="MoaB/Mog" evidence="12">
    <location>
        <begin position="191"/>
        <end position="328"/>
    </location>
</feature>
<comment type="cofactor">
    <cofactor evidence="1 11">
        <name>Mg(2+)</name>
        <dbReference type="ChEBI" id="CHEBI:18420"/>
    </cofactor>
</comment>
<dbReference type="EC" id="2.10.1.1" evidence="11"/>
<dbReference type="InterPro" id="IPR036135">
    <property type="entry name" value="MoeA_linker/N_sf"/>
</dbReference>
<evidence type="ECO:0000256" key="3">
    <source>
        <dbReference type="ARBA" id="ARBA00005046"/>
    </source>
</evidence>
<dbReference type="SUPFAM" id="SSF63882">
    <property type="entry name" value="MoeA N-terminal region -like"/>
    <property type="match status" value="1"/>
</dbReference>
<dbReference type="SMART" id="SM00852">
    <property type="entry name" value="MoCF_biosynth"/>
    <property type="match status" value="1"/>
</dbReference>
<dbReference type="SUPFAM" id="SSF63867">
    <property type="entry name" value="MoeA C-terminal domain-like"/>
    <property type="match status" value="1"/>
</dbReference>
<dbReference type="UniPathway" id="UPA00344"/>
<dbReference type="OrthoDB" id="9804758at2"/>
<dbReference type="AlphaFoldDB" id="A0A1Y5TZI2"/>
<evidence type="ECO:0000256" key="10">
    <source>
        <dbReference type="ARBA" id="ARBA00047317"/>
    </source>
</evidence>
<dbReference type="InterPro" id="IPR038987">
    <property type="entry name" value="MoeA-like"/>
</dbReference>
<dbReference type="PANTHER" id="PTHR10192">
    <property type="entry name" value="MOLYBDOPTERIN BIOSYNTHESIS PROTEIN"/>
    <property type="match status" value="1"/>
</dbReference>
<dbReference type="GO" id="GO:0061599">
    <property type="term" value="F:molybdopterin molybdotransferase activity"/>
    <property type="evidence" value="ECO:0007669"/>
    <property type="project" value="UniProtKB-UniRule"/>
</dbReference>
<evidence type="ECO:0000256" key="5">
    <source>
        <dbReference type="ARBA" id="ARBA00022505"/>
    </source>
</evidence>
<dbReference type="InterPro" id="IPR005111">
    <property type="entry name" value="MoeA_C_domain_IV"/>
</dbReference>
<dbReference type="InterPro" id="IPR001453">
    <property type="entry name" value="MoaB/Mog_dom"/>
</dbReference>
<dbReference type="FunCoup" id="A0A1Y5TZI2">
    <property type="interactions" value="575"/>
</dbReference>
<dbReference type="Proteomes" id="UP000193200">
    <property type="component" value="Unassembled WGS sequence"/>
</dbReference>
<keyword evidence="9 11" id="KW-0501">Molybdenum cofactor biosynthesis</keyword>
<evidence type="ECO:0000259" key="12">
    <source>
        <dbReference type="SMART" id="SM00852"/>
    </source>
</evidence>
<proteinExistence type="inferred from homology"/>
<evidence type="ECO:0000256" key="9">
    <source>
        <dbReference type="ARBA" id="ARBA00023150"/>
    </source>
</evidence>
<evidence type="ECO:0000256" key="8">
    <source>
        <dbReference type="ARBA" id="ARBA00022842"/>
    </source>
</evidence>
<dbReference type="PANTHER" id="PTHR10192:SF5">
    <property type="entry name" value="GEPHYRIN"/>
    <property type="match status" value="1"/>
</dbReference>
<dbReference type="InterPro" id="IPR036425">
    <property type="entry name" value="MoaB/Mog-like_dom_sf"/>
</dbReference>
<dbReference type="InterPro" id="IPR036688">
    <property type="entry name" value="MoeA_C_domain_IV_sf"/>
</dbReference>
<keyword evidence="14" id="KW-1185">Reference proteome</keyword>
<organism evidence="13 14">
    <name type="scientific">Oceanibacterium hippocampi</name>
    <dbReference type="NCBI Taxonomy" id="745714"/>
    <lineage>
        <taxon>Bacteria</taxon>
        <taxon>Pseudomonadati</taxon>
        <taxon>Pseudomonadota</taxon>
        <taxon>Alphaproteobacteria</taxon>
        <taxon>Sneathiellales</taxon>
        <taxon>Sneathiellaceae</taxon>
        <taxon>Oceanibacterium</taxon>
    </lineage>
</organism>
<dbReference type="InterPro" id="IPR005110">
    <property type="entry name" value="MoeA_linker/N"/>
</dbReference>
<sequence>MTQLTDDCFAFGGALLPADTALARMTEKLRVVVDSEEVALDDALGRALAVDLVSGIDVPPHANAAVDGYALRFADLAADGDSRLRVAGRAAAGQPFDGACGPGEAIRIFTGAWLPAGSDSVVMQEDVRRDGDVVIVPPGLREGSNRRRAGEDIQRDAVILARGQILRPQDLGLAASIGQARLTVYRALRVALFSTGDELREPGAALAPGAIYDSNRHILKGLLARAGAAVTDLGILADRADAVRAALAAAAESHDLLITSGGVSTGETDHVRAAVEALGRIDSWRVAIKPGRPIALGHVAGTAFVGLPGNPVAAMICFMRFARPIIAGLGGATLPPPLLLPVAAGFAMQKKAGRREWIRARIERDGAGRAVARSFPRQGSGILTSMVASDGLVELLEETTDIHEGDTVPFLPFSEVLR</sequence>
<dbReference type="GO" id="GO:0006777">
    <property type="term" value="P:Mo-molybdopterin cofactor biosynthetic process"/>
    <property type="evidence" value="ECO:0007669"/>
    <property type="project" value="UniProtKB-UniRule"/>
</dbReference>
<dbReference type="NCBIfam" id="TIGR00177">
    <property type="entry name" value="molyb_syn"/>
    <property type="match status" value="1"/>
</dbReference>
<dbReference type="Gene3D" id="2.170.190.11">
    <property type="entry name" value="Molybdopterin biosynthesis moea protein, domain 3"/>
    <property type="match status" value="1"/>
</dbReference>
<keyword evidence="5 11" id="KW-0500">Molybdenum</keyword>
<evidence type="ECO:0000256" key="4">
    <source>
        <dbReference type="ARBA" id="ARBA00010763"/>
    </source>
</evidence>
<dbReference type="FunFam" id="3.40.980.10:FF:000004">
    <property type="entry name" value="Molybdopterin molybdenumtransferase"/>
    <property type="match status" value="1"/>
</dbReference>
<dbReference type="RefSeq" id="WP_085885059.1">
    <property type="nucleotide sequence ID" value="NZ_FWFR01000003.1"/>
</dbReference>
<keyword evidence="7 11" id="KW-0479">Metal-binding</keyword>
<comment type="function">
    <text evidence="2 11">Catalyzes the insertion of molybdate into adenylated molybdopterin with the concomitant release of AMP.</text>
</comment>
<evidence type="ECO:0000256" key="11">
    <source>
        <dbReference type="RuleBase" id="RU365090"/>
    </source>
</evidence>
<dbReference type="Gene3D" id="2.40.340.10">
    <property type="entry name" value="MoeA, C-terminal, domain IV"/>
    <property type="match status" value="1"/>
</dbReference>
<gene>
    <name evidence="13" type="primary">moeA_2</name>
    <name evidence="13" type="ORF">OCH7691_03752</name>
</gene>
<keyword evidence="6 11" id="KW-0808">Transferase</keyword>
<dbReference type="Pfam" id="PF03454">
    <property type="entry name" value="MoeA_C"/>
    <property type="match status" value="1"/>
</dbReference>
<protein>
    <recommendedName>
        <fullName evidence="11">Molybdopterin molybdenumtransferase</fullName>
        <ecNumber evidence="11">2.10.1.1</ecNumber>
    </recommendedName>
</protein>
<dbReference type="CDD" id="cd00887">
    <property type="entry name" value="MoeA"/>
    <property type="match status" value="1"/>
</dbReference>
<dbReference type="Gene3D" id="3.40.980.10">
    <property type="entry name" value="MoaB/Mog-like domain"/>
    <property type="match status" value="1"/>
</dbReference>
<dbReference type="SUPFAM" id="SSF53218">
    <property type="entry name" value="Molybdenum cofactor biosynthesis proteins"/>
    <property type="match status" value="1"/>
</dbReference>
<keyword evidence="8 11" id="KW-0460">Magnesium</keyword>
<evidence type="ECO:0000256" key="6">
    <source>
        <dbReference type="ARBA" id="ARBA00022679"/>
    </source>
</evidence>